<reference evidence="3" key="1">
    <citation type="journal article" date="2019" name="Int. J. Syst. Evol. Microbiol.">
        <title>The Global Catalogue of Microorganisms (GCM) 10K type strain sequencing project: providing services to taxonomists for standard genome sequencing and annotation.</title>
        <authorList>
            <consortium name="The Broad Institute Genomics Platform"/>
            <consortium name="The Broad Institute Genome Sequencing Center for Infectious Disease"/>
            <person name="Wu L."/>
            <person name="Ma J."/>
        </authorList>
    </citation>
    <scope>NUCLEOTIDE SEQUENCE [LARGE SCALE GENOMIC DNA]</scope>
    <source>
        <strain evidence="3">JCM 9371</strain>
    </source>
</reference>
<gene>
    <name evidence="2" type="ORF">ACFQZM_24535</name>
</gene>
<accession>A0ABW2XPL9</accession>
<evidence type="ECO:0000313" key="3">
    <source>
        <dbReference type="Proteomes" id="UP001597063"/>
    </source>
</evidence>
<dbReference type="RefSeq" id="WP_131757176.1">
    <property type="nucleotide sequence ID" value="NZ_CAACUY010000026.1"/>
</dbReference>
<feature type="region of interest" description="Disordered" evidence="1">
    <location>
        <begin position="41"/>
        <end position="64"/>
    </location>
</feature>
<evidence type="ECO:0008006" key="4">
    <source>
        <dbReference type="Google" id="ProtNLM"/>
    </source>
</evidence>
<proteinExistence type="predicted"/>
<name>A0ABW2XPL9_9ACTN</name>
<dbReference type="Proteomes" id="UP001597063">
    <property type="component" value="Unassembled WGS sequence"/>
</dbReference>
<evidence type="ECO:0000256" key="1">
    <source>
        <dbReference type="SAM" id="MobiDB-lite"/>
    </source>
</evidence>
<protein>
    <recommendedName>
        <fullName evidence="4">DUF5753 domain-containing protein</fullName>
    </recommendedName>
</protein>
<organism evidence="2 3">
    <name type="scientific">Actinomadura fibrosa</name>
    <dbReference type="NCBI Taxonomy" id="111802"/>
    <lineage>
        <taxon>Bacteria</taxon>
        <taxon>Bacillati</taxon>
        <taxon>Actinomycetota</taxon>
        <taxon>Actinomycetes</taxon>
        <taxon>Streptosporangiales</taxon>
        <taxon>Thermomonosporaceae</taxon>
        <taxon>Actinomadura</taxon>
    </lineage>
</organism>
<sequence length="64" mass="7036">MGHRANYVIVDRGEHRIHYSQFGALSLASDPLMGPEQLESYIGGPGGTRACRRGRLPRISTPKT</sequence>
<keyword evidence="3" id="KW-1185">Reference proteome</keyword>
<comment type="caution">
    <text evidence="2">The sequence shown here is derived from an EMBL/GenBank/DDBJ whole genome shotgun (WGS) entry which is preliminary data.</text>
</comment>
<dbReference type="EMBL" id="JBHTGP010000013">
    <property type="protein sequence ID" value="MFD0687685.1"/>
    <property type="molecule type" value="Genomic_DNA"/>
</dbReference>
<evidence type="ECO:0000313" key="2">
    <source>
        <dbReference type="EMBL" id="MFD0687685.1"/>
    </source>
</evidence>